<proteinExistence type="predicted"/>
<feature type="transmembrane region" description="Helical" evidence="1">
    <location>
        <begin position="40"/>
        <end position="61"/>
    </location>
</feature>
<comment type="caution">
    <text evidence="2">The sequence shown here is derived from an EMBL/GenBank/DDBJ whole genome shotgun (WGS) entry which is preliminary data.</text>
</comment>
<reference evidence="2 3" key="1">
    <citation type="submission" date="2017-02" db="EMBL/GenBank/DDBJ databases">
        <title>Draft genome sequence of Moraxella pluranimalium CCUG 54913T type strain.</title>
        <authorList>
            <person name="Salva-Serra F."/>
            <person name="Engstrom-Jakobsson H."/>
            <person name="Thorell K."/>
            <person name="Jaen-Luchoro D."/>
            <person name="Gonzales-Siles L."/>
            <person name="Karlsson R."/>
            <person name="Yazdan S."/>
            <person name="Boulund F."/>
            <person name="Johnning A."/>
            <person name="Engstrand L."/>
            <person name="Kristiansson E."/>
            <person name="Moore E."/>
        </authorList>
    </citation>
    <scope>NUCLEOTIDE SEQUENCE [LARGE SCALE GENOMIC DNA]</scope>
    <source>
        <strain evidence="2 3">CCUG 54913</strain>
    </source>
</reference>
<evidence type="ECO:0000256" key="1">
    <source>
        <dbReference type="SAM" id="Phobius"/>
    </source>
</evidence>
<keyword evidence="1" id="KW-0472">Membrane</keyword>
<organism evidence="2 3">
    <name type="scientific">Moraxella pluranimalium</name>
    <dbReference type="NCBI Taxonomy" id="470453"/>
    <lineage>
        <taxon>Bacteria</taxon>
        <taxon>Pseudomonadati</taxon>
        <taxon>Pseudomonadota</taxon>
        <taxon>Gammaproteobacteria</taxon>
        <taxon>Moraxellales</taxon>
        <taxon>Moraxellaceae</taxon>
        <taxon>Moraxella</taxon>
    </lineage>
</organism>
<dbReference type="AlphaFoldDB" id="A0A1T0CIJ5"/>
<keyword evidence="3" id="KW-1185">Reference proteome</keyword>
<keyword evidence="1" id="KW-1133">Transmembrane helix</keyword>
<evidence type="ECO:0000313" key="3">
    <source>
        <dbReference type="Proteomes" id="UP000189800"/>
    </source>
</evidence>
<feature type="transmembrane region" description="Helical" evidence="1">
    <location>
        <begin position="6"/>
        <end position="28"/>
    </location>
</feature>
<dbReference type="Proteomes" id="UP000189800">
    <property type="component" value="Unassembled WGS sequence"/>
</dbReference>
<dbReference type="OrthoDB" id="6647782at2"/>
<feature type="transmembrane region" description="Helical" evidence="1">
    <location>
        <begin position="111"/>
        <end position="132"/>
    </location>
</feature>
<feature type="transmembrane region" description="Helical" evidence="1">
    <location>
        <begin position="73"/>
        <end position="90"/>
    </location>
</feature>
<dbReference type="EMBL" id="MUYU01000029">
    <property type="protein sequence ID" value="OOS22089.1"/>
    <property type="molecule type" value="Genomic_DNA"/>
</dbReference>
<name>A0A1T0CIJ5_9GAMM</name>
<sequence>MNQPLLITIYLWASLAVALMIIIENGLLRRYGGRLPNTPLLMVISITTSIWGFVVPAVLYFLPIEGMMRAVPVAYIVYVFATLVYSFRLVRGKDLPDDPNDIIMPSAYMNFCQSFGIVYLLLCMVVLAWHYGVVQLPL</sequence>
<keyword evidence="1" id="KW-0812">Transmembrane</keyword>
<accession>A0A1T0CIJ5</accession>
<protein>
    <submittedName>
        <fullName evidence="2">Uncharacterized protein</fullName>
    </submittedName>
</protein>
<dbReference type="RefSeq" id="WP_078254877.1">
    <property type="nucleotide sequence ID" value="NZ_MUYU01000029.1"/>
</dbReference>
<gene>
    <name evidence="2" type="ORF">B0680_09625</name>
</gene>
<evidence type="ECO:0000313" key="2">
    <source>
        <dbReference type="EMBL" id="OOS22089.1"/>
    </source>
</evidence>